<feature type="compositionally biased region" description="Polar residues" evidence="1">
    <location>
        <begin position="1"/>
        <end position="10"/>
    </location>
</feature>
<feature type="region of interest" description="Disordered" evidence="1">
    <location>
        <begin position="1"/>
        <end position="20"/>
    </location>
</feature>
<proteinExistence type="predicted"/>
<feature type="compositionally biased region" description="Basic and acidic residues" evidence="1">
    <location>
        <begin position="33"/>
        <end position="44"/>
    </location>
</feature>
<name>A0AAW1YP69_RUBAR</name>
<dbReference type="Proteomes" id="UP001457282">
    <property type="component" value="Unassembled WGS sequence"/>
</dbReference>
<reference evidence="2 3" key="1">
    <citation type="journal article" date="2023" name="G3 (Bethesda)">
        <title>A chromosome-length genome assembly and annotation of blackberry (Rubus argutus, cv. 'Hillquist').</title>
        <authorList>
            <person name="Bruna T."/>
            <person name="Aryal R."/>
            <person name="Dudchenko O."/>
            <person name="Sargent D.J."/>
            <person name="Mead D."/>
            <person name="Buti M."/>
            <person name="Cavallini A."/>
            <person name="Hytonen T."/>
            <person name="Andres J."/>
            <person name="Pham M."/>
            <person name="Weisz D."/>
            <person name="Mascagni F."/>
            <person name="Usai G."/>
            <person name="Natali L."/>
            <person name="Bassil N."/>
            <person name="Fernandez G.E."/>
            <person name="Lomsadze A."/>
            <person name="Armour M."/>
            <person name="Olukolu B."/>
            <person name="Poorten T."/>
            <person name="Britton C."/>
            <person name="Davik J."/>
            <person name="Ashrafi H."/>
            <person name="Aiden E.L."/>
            <person name="Borodovsky M."/>
            <person name="Worthington M."/>
        </authorList>
    </citation>
    <scope>NUCLEOTIDE SEQUENCE [LARGE SCALE GENOMIC DNA]</scope>
    <source>
        <strain evidence="2">PI 553951</strain>
    </source>
</reference>
<dbReference type="EMBL" id="JBEDUW010000001">
    <property type="protein sequence ID" value="KAK9950511.1"/>
    <property type="molecule type" value="Genomic_DNA"/>
</dbReference>
<sequence>MAASHLQINSPPSPPKSTHLLWASFNHHHHLSSRREAHRPKIDPHQFQPPSPLLANFTAAASSVISRTSIVPKSSHHTFSSSAKDTHPPLVYLGELHHRRRFQAKPVLSSSPNRRAHSL</sequence>
<evidence type="ECO:0000313" key="2">
    <source>
        <dbReference type="EMBL" id="KAK9950511.1"/>
    </source>
</evidence>
<feature type="region of interest" description="Disordered" evidence="1">
    <location>
        <begin position="28"/>
        <end position="50"/>
    </location>
</feature>
<evidence type="ECO:0000256" key="1">
    <source>
        <dbReference type="SAM" id="MobiDB-lite"/>
    </source>
</evidence>
<organism evidence="2 3">
    <name type="scientific">Rubus argutus</name>
    <name type="common">Southern blackberry</name>
    <dbReference type="NCBI Taxonomy" id="59490"/>
    <lineage>
        <taxon>Eukaryota</taxon>
        <taxon>Viridiplantae</taxon>
        <taxon>Streptophyta</taxon>
        <taxon>Embryophyta</taxon>
        <taxon>Tracheophyta</taxon>
        <taxon>Spermatophyta</taxon>
        <taxon>Magnoliopsida</taxon>
        <taxon>eudicotyledons</taxon>
        <taxon>Gunneridae</taxon>
        <taxon>Pentapetalae</taxon>
        <taxon>rosids</taxon>
        <taxon>fabids</taxon>
        <taxon>Rosales</taxon>
        <taxon>Rosaceae</taxon>
        <taxon>Rosoideae</taxon>
        <taxon>Rosoideae incertae sedis</taxon>
        <taxon>Rubus</taxon>
    </lineage>
</organism>
<protein>
    <submittedName>
        <fullName evidence="2">Uncharacterized protein</fullName>
    </submittedName>
</protein>
<gene>
    <name evidence="2" type="ORF">M0R45_005997</name>
</gene>
<evidence type="ECO:0000313" key="3">
    <source>
        <dbReference type="Proteomes" id="UP001457282"/>
    </source>
</evidence>
<keyword evidence="3" id="KW-1185">Reference proteome</keyword>
<comment type="caution">
    <text evidence="2">The sequence shown here is derived from an EMBL/GenBank/DDBJ whole genome shotgun (WGS) entry which is preliminary data.</text>
</comment>
<accession>A0AAW1YP69</accession>
<dbReference type="AlphaFoldDB" id="A0AAW1YP69"/>